<feature type="domain" description="4-oxalocrotonate tautomerase-like" evidence="2">
    <location>
        <begin position="2"/>
        <end position="52"/>
    </location>
</feature>
<dbReference type="GO" id="GO:0016853">
    <property type="term" value="F:isomerase activity"/>
    <property type="evidence" value="ECO:0007669"/>
    <property type="project" value="UniProtKB-KW"/>
</dbReference>
<keyword evidence="4" id="KW-1185">Reference proteome</keyword>
<accession>K6VF18</accession>
<dbReference type="eggNOG" id="COG1942">
    <property type="taxonomic scope" value="Bacteria"/>
</dbReference>
<organism evidence="3 4">
    <name type="scientific">Shimwellia blattae (strain ATCC 29907 / DSM 4481 / JCM 1650 / NBRC 105725 / CDC 9005-74)</name>
    <name type="common">Escherichia blattae</name>
    <dbReference type="NCBI Taxonomy" id="630626"/>
    <lineage>
        <taxon>Bacteria</taxon>
        <taxon>Pseudomonadati</taxon>
        <taxon>Pseudomonadota</taxon>
        <taxon>Gammaproteobacteria</taxon>
        <taxon>Enterobacterales</taxon>
        <taxon>Enterobacteriaceae</taxon>
        <taxon>Shimwellia</taxon>
    </lineage>
</organism>
<dbReference type="SUPFAM" id="SSF55331">
    <property type="entry name" value="Tautomerase/MIF"/>
    <property type="match status" value="1"/>
</dbReference>
<gene>
    <name evidence="3" type="ordered locus">EBL_c19580</name>
</gene>
<evidence type="ECO:0000313" key="3">
    <source>
        <dbReference type="EMBL" id="AFJ47050.1"/>
    </source>
</evidence>
<name>I2B946_SHIBC</name>
<dbReference type="Gene3D" id="3.30.429.10">
    <property type="entry name" value="Macrophage Migration Inhibitory Factor"/>
    <property type="match status" value="1"/>
</dbReference>
<reference evidence="3 4" key="1">
    <citation type="journal article" date="2012" name="J. Bacteriol.">
        <title>Complete genome sequence of the B12-producing Shimwellia blattae strain DSM 4481, isolated from a cockroach.</title>
        <authorList>
            <person name="Brzuszkiewicz E."/>
            <person name="Waschkowitz T."/>
            <person name="Wiezer A."/>
            <person name="Daniel R."/>
        </authorList>
    </citation>
    <scope>NUCLEOTIDE SEQUENCE [LARGE SCALE GENOMIC DNA]</scope>
    <source>
        <strain evidence="4">ATCC 29907 / DSM 4481 / JCM 1650 / NBRC 105725 / CDC 9005-74</strain>
    </source>
</reference>
<dbReference type="KEGG" id="ebt:EBL_c19580"/>
<dbReference type="InterPro" id="IPR004370">
    <property type="entry name" value="4-OT-like_dom"/>
</dbReference>
<accession>I2B946</accession>
<dbReference type="EMBL" id="CP001560">
    <property type="protein sequence ID" value="AFJ47050.1"/>
    <property type="molecule type" value="Genomic_DNA"/>
</dbReference>
<dbReference type="InterPro" id="IPR014347">
    <property type="entry name" value="Tautomerase/MIF_sf"/>
</dbReference>
<evidence type="ECO:0000313" key="4">
    <source>
        <dbReference type="Proteomes" id="UP000001955"/>
    </source>
</evidence>
<dbReference type="AlphaFoldDB" id="I2B946"/>
<protein>
    <submittedName>
        <fullName evidence="3">Tautomerase enzyme family protein</fullName>
    </submittedName>
</protein>
<evidence type="ECO:0000256" key="1">
    <source>
        <dbReference type="ARBA" id="ARBA00023235"/>
    </source>
</evidence>
<dbReference type="NCBIfam" id="NF002324">
    <property type="entry name" value="PRK01271.1"/>
    <property type="match status" value="1"/>
</dbReference>
<dbReference type="HOGENOM" id="CLU_183611_0_1_6"/>
<dbReference type="Pfam" id="PF01361">
    <property type="entry name" value="Tautomerase"/>
    <property type="match status" value="1"/>
</dbReference>
<dbReference type="OrthoDB" id="3395834at2"/>
<evidence type="ECO:0000259" key="2">
    <source>
        <dbReference type="Pfam" id="PF01361"/>
    </source>
</evidence>
<dbReference type="Proteomes" id="UP000001955">
    <property type="component" value="Chromosome"/>
</dbReference>
<sequence length="74" mass="8346">MPHIDVKYFPREVSSEEKEAIAAELCAVIQKHFQSKEGALSVTMGTVAPDNWKADVYDRIIHSPDLVKKPGYQM</sequence>
<dbReference type="RefSeq" id="WP_002440945.1">
    <property type="nucleotide sequence ID" value="NC_017910.1"/>
</dbReference>
<proteinExistence type="predicted"/>
<keyword evidence="1" id="KW-0413">Isomerase</keyword>